<evidence type="ECO:0000256" key="7">
    <source>
        <dbReference type="ARBA" id="ARBA00023136"/>
    </source>
</evidence>
<sequence>MKKQGCEIEVVGINYKIYRQKRQNPFKIFKKNQQEVADQELKQQQPSSQFQDACPGIRHVLKDVNCKAKPWEILAIVGPSGAGKSSLLEILAGKFTPQSGSILVNQSPIDKAQFRKISGYVTQADNLFPLLTVEETLMFSAKLRLRLPQAQLSSRVKSLILELGLEHVAMARVGDDRVRGISGGERRRVSIGVDVIHDPKVLILDEPTSGLDSTSALQIIDMLKVMAETRGRTIILSIHQPGFRIVKLFSSMLLMADGSVLHHGTVDQLGANLRGMGLQLPLHVNIVEFAIESIETIQQQRKGQLQVQEQGFSAPPPQKTGEEGESRSGKFTLQQLFQQSKVVDEETMNVGIDFPRDFANSRLKETMILTHRFSKNIFRTKELFACRTIQMLISGLVLGSIFHNAKDDLSGAEEKVGLFAFILTFLLSCTTEALPIFLQEREILMKETSSGSYRVSSYAIANGLVYLPFLLILAVLFSTPLYWLVGLNPNFMAFMHFLLLIWLILYTANSVVVCFSALVPNFIVGNSVISGVMGSFFLFSGYFISKHGIPKYWIFMHYISLFKYPFEGFLINEFSKSGKCLEYMLGSCLVTGEAVLREEGYGEESRWRNVLIMVCFILVYRFVSYVILRCRCSQRGLRASLS</sequence>
<dbReference type="SUPFAM" id="SSF52540">
    <property type="entry name" value="P-loop containing nucleoside triphosphate hydrolases"/>
    <property type="match status" value="1"/>
</dbReference>
<dbReference type="GO" id="GO:0005524">
    <property type="term" value="F:ATP binding"/>
    <property type="evidence" value="ECO:0007669"/>
    <property type="project" value="UniProtKB-KW"/>
</dbReference>
<reference evidence="12" key="1">
    <citation type="journal article" date="2020" name="Nat. Genet.">
        <title>Genomic diversifications of five Gossypium allopolyploid species and their impact on cotton improvement.</title>
        <authorList>
            <person name="Chen Z.J."/>
            <person name="Sreedasyam A."/>
            <person name="Ando A."/>
            <person name="Song Q."/>
            <person name="De Santiago L.M."/>
            <person name="Hulse-Kemp A.M."/>
            <person name="Ding M."/>
            <person name="Ye W."/>
            <person name="Kirkbride R.C."/>
            <person name="Jenkins J."/>
            <person name="Plott C."/>
            <person name="Lovell J."/>
            <person name="Lin Y.M."/>
            <person name="Vaughn R."/>
            <person name="Liu B."/>
            <person name="Simpson S."/>
            <person name="Scheffler B.E."/>
            <person name="Wen L."/>
            <person name="Saski C.A."/>
            <person name="Grover C.E."/>
            <person name="Hu G."/>
            <person name="Conover J.L."/>
            <person name="Carlson J.W."/>
            <person name="Shu S."/>
            <person name="Boston L.B."/>
            <person name="Williams M."/>
            <person name="Peterson D.G."/>
            <person name="McGee K."/>
            <person name="Jones D.C."/>
            <person name="Wendel J.F."/>
            <person name="Stelly D.M."/>
            <person name="Grimwood J."/>
            <person name="Schmutz J."/>
        </authorList>
    </citation>
    <scope>NUCLEOTIDE SEQUENCE [LARGE SCALE GENOMIC DNA]</scope>
    <source>
        <strain evidence="12">cv. 3-79</strain>
    </source>
</reference>
<comment type="subcellular location">
    <subcellularLocation>
        <location evidence="1">Membrane</location>
        <topology evidence="1">Multi-pass membrane protein</topology>
    </subcellularLocation>
</comment>
<evidence type="ECO:0000313" key="12">
    <source>
        <dbReference type="Proteomes" id="UP000327439"/>
    </source>
</evidence>
<feature type="transmembrane region" description="Helical" evidence="9">
    <location>
        <begin position="384"/>
        <end position="405"/>
    </location>
</feature>
<evidence type="ECO:0000259" key="10">
    <source>
        <dbReference type="PROSITE" id="PS50893"/>
    </source>
</evidence>
<evidence type="ECO:0000256" key="9">
    <source>
        <dbReference type="SAM" id="Phobius"/>
    </source>
</evidence>
<evidence type="ECO:0000256" key="6">
    <source>
        <dbReference type="ARBA" id="ARBA00022989"/>
    </source>
</evidence>
<dbReference type="Proteomes" id="UP000327439">
    <property type="component" value="Chromosome D04"/>
</dbReference>
<evidence type="ECO:0000256" key="4">
    <source>
        <dbReference type="ARBA" id="ARBA00022741"/>
    </source>
</evidence>
<evidence type="ECO:0000256" key="8">
    <source>
        <dbReference type="SAM" id="MobiDB-lite"/>
    </source>
</evidence>
<keyword evidence="7 9" id="KW-0472">Membrane</keyword>
<keyword evidence="6 9" id="KW-1133">Transmembrane helix</keyword>
<feature type="transmembrane region" description="Helical" evidence="9">
    <location>
        <begin position="459"/>
        <end position="485"/>
    </location>
</feature>
<feature type="transmembrane region" description="Helical" evidence="9">
    <location>
        <begin position="522"/>
        <end position="544"/>
    </location>
</feature>
<feature type="transmembrane region" description="Helical" evidence="9">
    <location>
        <begin position="491"/>
        <end position="515"/>
    </location>
</feature>
<dbReference type="PANTHER" id="PTHR48041:SF79">
    <property type="entry name" value="ABC TRANSPORTER G FAMILY MEMBER 5"/>
    <property type="match status" value="1"/>
</dbReference>
<dbReference type="PROSITE" id="PS00211">
    <property type="entry name" value="ABC_TRANSPORTER_1"/>
    <property type="match status" value="1"/>
</dbReference>
<keyword evidence="4" id="KW-0547">Nucleotide-binding</keyword>
<dbReference type="InterPro" id="IPR013525">
    <property type="entry name" value="ABC2_TM"/>
</dbReference>
<feature type="domain" description="ABC transporter" evidence="10">
    <location>
        <begin position="36"/>
        <end position="282"/>
    </location>
</feature>
<dbReference type="InterPro" id="IPR003593">
    <property type="entry name" value="AAA+_ATPase"/>
</dbReference>
<keyword evidence="12" id="KW-1185">Reference proteome</keyword>
<feature type="transmembrane region" description="Helical" evidence="9">
    <location>
        <begin position="417"/>
        <end position="438"/>
    </location>
</feature>
<dbReference type="GO" id="GO:0016020">
    <property type="term" value="C:membrane"/>
    <property type="evidence" value="ECO:0007669"/>
    <property type="project" value="UniProtKB-SubCell"/>
</dbReference>
<keyword evidence="2" id="KW-0813">Transport</keyword>
<dbReference type="InterPro" id="IPR050352">
    <property type="entry name" value="ABCG_transporters"/>
</dbReference>
<keyword evidence="3 9" id="KW-0812">Transmembrane</keyword>
<evidence type="ECO:0000256" key="3">
    <source>
        <dbReference type="ARBA" id="ARBA00022692"/>
    </source>
</evidence>
<evidence type="ECO:0000256" key="2">
    <source>
        <dbReference type="ARBA" id="ARBA00022448"/>
    </source>
</evidence>
<gene>
    <name evidence="11" type="ORF">ES319_D04G036900v1</name>
</gene>
<dbReference type="InterPro" id="IPR027417">
    <property type="entry name" value="P-loop_NTPase"/>
</dbReference>
<dbReference type="OrthoDB" id="66620at2759"/>
<evidence type="ECO:0000256" key="1">
    <source>
        <dbReference type="ARBA" id="ARBA00004141"/>
    </source>
</evidence>
<dbReference type="AlphaFoldDB" id="A0A5J5RQY8"/>
<feature type="transmembrane region" description="Helical" evidence="9">
    <location>
        <begin position="610"/>
        <end position="628"/>
    </location>
</feature>
<dbReference type="FunFam" id="3.40.50.300:FF:001644">
    <property type="entry name" value="ABC transporter G family member 5"/>
    <property type="match status" value="1"/>
</dbReference>
<evidence type="ECO:0000313" key="11">
    <source>
        <dbReference type="EMBL" id="KAB2033695.1"/>
    </source>
</evidence>
<organism evidence="11 12">
    <name type="scientific">Gossypium barbadense</name>
    <name type="common">Sea Island cotton</name>
    <name type="synonym">Hibiscus barbadensis</name>
    <dbReference type="NCBI Taxonomy" id="3634"/>
    <lineage>
        <taxon>Eukaryota</taxon>
        <taxon>Viridiplantae</taxon>
        <taxon>Streptophyta</taxon>
        <taxon>Embryophyta</taxon>
        <taxon>Tracheophyta</taxon>
        <taxon>Spermatophyta</taxon>
        <taxon>Magnoliopsida</taxon>
        <taxon>eudicotyledons</taxon>
        <taxon>Gunneridae</taxon>
        <taxon>Pentapetalae</taxon>
        <taxon>rosids</taxon>
        <taxon>malvids</taxon>
        <taxon>Malvales</taxon>
        <taxon>Malvaceae</taxon>
        <taxon>Malvoideae</taxon>
        <taxon>Gossypium</taxon>
    </lineage>
</organism>
<accession>A0A5J5RQY8</accession>
<proteinExistence type="predicted"/>
<keyword evidence="5" id="KW-0067">ATP-binding</keyword>
<dbReference type="SMART" id="SM00382">
    <property type="entry name" value="AAA"/>
    <property type="match status" value="1"/>
</dbReference>
<feature type="region of interest" description="Disordered" evidence="8">
    <location>
        <begin position="305"/>
        <end position="328"/>
    </location>
</feature>
<dbReference type="EMBL" id="CM018218">
    <property type="protein sequence ID" value="KAB2033695.1"/>
    <property type="molecule type" value="Genomic_DNA"/>
</dbReference>
<protein>
    <recommendedName>
        <fullName evidence="10">ABC transporter domain-containing protein</fullName>
    </recommendedName>
</protein>
<dbReference type="GO" id="GO:0016887">
    <property type="term" value="F:ATP hydrolysis activity"/>
    <property type="evidence" value="ECO:0007669"/>
    <property type="project" value="InterPro"/>
</dbReference>
<dbReference type="InterPro" id="IPR003439">
    <property type="entry name" value="ABC_transporter-like_ATP-bd"/>
</dbReference>
<dbReference type="Gene3D" id="3.40.50.300">
    <property type="entry name" value="P-loop containing nucleotide triphosphate hydrolases"/>
    <property type="match status" value="1"/>
</dbReference>
<dbReference type="PROSITE" id="PS50893">
    <property type="entry name" value="ABC_TRANSPORTER_2"/>
    <property type="match status" value="1"/>
</dbReference>
<dbReference type="Pfam" id="PF00005">
    <property type="entry name" value="ABC_tran"/>
    <property type="match status" value="1"/>
</dbReference>
<dbReference type="GO" id="GO:0140359">
    <property type="term" value="F:ABC-type transporter activity"/>
    <property type="evidence" value="ECO:0007669"/>
    <property type="project" value="InterPro"/>
</dbReference>
<name>A0A5J5RQY8_GOSBA</name>
<dbReference type="Pfam" id="PF01061">
    <property type="entry name" value="ABC2_membrane"/>
    <property type="match status" value="1"/>
</dbReference>
<dbReference type="InterPro" id="IPR017871">
    <property type="entry name" value="ABC_transporter-like_CS"/>
</dbReference>
<dbReference type="PANTHER" id="PTHR48041">
    <property type="entry name" value="ABC TRANSPORTER G FAMILY MEMBER 28"/>
    <property type="match status" value="1"/>
</dbReference>
<evidence type="ECO:0000256" key="5">
    <source>
        <dbReference type="ARBA" id="ARBA00022840"/>
    </source>
</evidence>